<evidence type="ECO:0000256" key="1">
    <source>
        <dbReference type="ARBA" id="ARBA00022729"/>
    </source>
</evidence>
<dbReference type="InterPro" id="IPR041224">
    <property type="entry name" value="BPA_C"/>
</dbReference>
<dbReference type="Gene3D" id="2.60.120.1200">
    <property type="match status" value="1"/>
</dbReference>
<dbReference type="InterPro" id="IPR017853">
    <property type="entry name" value="GH"/>
</dbReference>
<comment type="caution">
    <text evidence="6">The sequence shown here is derived from an EMBL/GenBank/DDBJ whole genome shotgun (WGS) entry which is preliminary data.</text>
</comment>
<dbReference type="CDD" id="cd21510">
    <property type="entry name" value="agarase_cat"/>
    <property type="match status" value="1"/>
</dbReference>
<dbReference type="Pfam" id="PF18206">
    <property type="entry name" value="Porphyrn_cat_1"/>
    <property type="match status" value="1"/>
</dbReference>
<organism evidence="6 7">
    <name type="scientific">Flavivirga algicola</name>
    <dbReference type="NCBI Taxonomy" id="2729136"/>
    <lineage>
        <taxon>Bacteria</taxon>
        <taxon>Pseudomonadati</taxon>
        <taxon>Bacteroidota</taxon>
        <taxon>Flavobacteriia</taxon>
        <taxon>Flavobacteriales</taxon>
        <taxon>Flavobacteriaceae</taxon>
        <taxon>Flavivirga</taxon>
    </lineage>
</organism>
<evidence type="ECO:0000313" key="7">
    <source>
        <dbReference type="Proteomes" id="UP000746690"/>
    </source>
</evidence>
<feature type="domain" description="Porphyranase beta-sandwich" evidence="4">
    <location>
        <begin position="395"/>
        <end position="498"/>
    </location>
</feature>
<evidence type="ECO:0000259" key="5">
    <source>
        <dbReference type="Pfam" id="PF18962"/>
    </source>
</evidence>
<dbReference type="NCBIfam" id="TIGR04183">
    <property type="entry name" value="Por_Secre_tail"/>
    <property type="match status" value="1"/>
</dbReference>
<dbReference type="Pfam" id="PF18040">
    <property type="entry name" value="BPA_C"/>
    <property type="match status" value="1"/>
</dbReference>
<name>A0ABX1RVQ6_9FLAO</name>
<dbReference type="Proteomes" id="UP000746690">
    <property type="component" value="Unassembled WGS sequence"/>
</dbReference>
<reference evidence="6 7" key="1">
    <citation type="submission" date="2020-04" db="EMBL/GenBank/DDBJ databases">
        <title>A Flavivirga sp. nov.</title>
        <authorList>
            <person name="Sun X."/>
        </authorList>
    </citation>
    <scope>NUCLEOTIDE SEQUENCE [LARGE SCALE GENOMIC DNA]</scope>
    <source>
        <strain evidence="6 7">Y03</strain>
    </source>
</reference>
<dbReference type="Gene3D" id="3.20.20.80">
    <property type="entry name" value="Glycosidases"/>
    <property type="match status" value="1"/>
</dbReference>
<evidence type="ECO:0000259" key="4">
    <source>
        <dbReference type="Pfam" id="PF18206"/>
    </source>
</evidence>
<protein>
    <submittedName>
        <fullName evidence="6">T9SS type A sorting domain-containing protein</fullName>
    </submittedName>
</protein>
<feature type="domain" description="Beta-porphyranase A C-terminal" evidence="3">
    <location>
        <begin position="507"/>
        <end position="599"/>
    </location>
</feature>
<feature type="signal peptide" evidence="2">
    <location>
        <begin position="1"/>
        <end position="25"/>
    </location>
</feature>
<dbReference type="SUPFAM" id="SSF51445">
    <property type="entry name" value="(Trans)glycosidases"/>
    <property type="match status" value="1"/>
</dbReference>
<dbReference type="InterPro" id="IPR026444">
    <property type="entry name" value="Secre_tail"/>
</dbReference>
<evidence type="ECO:0000256" key="2">
    <source>
        <dbReference type="SAM" id="SignalP"/>
    </source>
</evidence>
<dbReference type="Pfam" id="PF18962">
    <property type="entry name" value="Por_Secre_tail"/>
    <property type="match status" value="1"/>
</dbReference>
<dbReference type="RefSeq" id="WP_169670232.1">
    <property type="nucleotide sequence ID" value="NZ_JABBHF010000002.1"/>
</dbReference>
<dbReference type="Gene3D" id="2.60.40.1180">
    <property type="entry name" value="Golgi alpha-mannosidase II"/>
    <property type="match status" value="1"/>
</dbReference>
<feature type="domain" description="Secretion system C-terminal sorting" evidence="5">
    <location>
        <begin position="768"/>
        <end position="833"/>
    </location>
</feature>
<dbReference type="InterPro" id="IPR013780">
    <property type="entry name" value="Glyco_hydro_b"/>
</dbReference>
<feature type="chain" id="PRO_5047505054" evidence="2">
    <location>
        <begin position="26"/>
        <end position="842"/>
    </location>
</feature>
<sequence>MKKKTLWLFNVLPFILLFQFNAYNAQEVSVKIDFNCQRYLGDVSELDRTKYFSMHSSSTDTEHTTFKLDYNVTGGRGFWGPFSYANNQTGSVGVYPADRNGNDNLRAVREGFVATEHPRNAFIDGLNVISAGDWVVEYFKDFVDQNGRNEFFEVMNEPFVHADDFYSGPWSNTENDRIKKQMAEMYGEVGKRIHETPALDHMKVIGYSSAWPSMELNDFGHWNENMKMFMDTAGENMFGFSTHLYDGVNVTGQDTKRSGSNSEAILDLIENYSYVKWNMVKPHAITEYGAIEKGYGDDYSDIASVQTVQAINHILFNLLEREDKLVNSIPFITGKATWHITAENNYQPYQAVLFKPTNIGEPTPAGWEYTPRIHFYELWKDVKGKRVMITSDNPDVQAQAFADNQKLFVALNNLDDNTQTANLTMLSNLSGLVDVKIKALKIYPQTMPDMSIETVTSAPGSIDLIKGETVVLEYTFSDPIEFDNALRRKTYYSDVHLQPISANSEIQFAFDNVETGNGFATLRMSIGRKHNVSKKPIVNINGITIEVPDNWKGYDQANRDDFFGMIEIPFSAVILQETNTVSITFPDSGGNVSSLVLSVELYDNAPDTGILASAQSTGNACVGQSNGIITLNPLVVGSFDVSVTGNGVNHSGSFSATYNIENLASGTYTVVITSPTNPDAKTEYEITIPEPEPLSVTGKLNTKKNSVTYNLSGSDRYTINFNGEAFTTTDASIELYLQKGSNSIEIKAGKDCQGMYKDQLFLNEIVGYPNPFNQNLTIDLGLEDSATLKIYNTVGTLVYENVHNTTNHQIYLDTGFLKEGMYVIAVETAGISKRIKAIKISK</sequence>
<evidence type="ECO:0000313" key="6">
    <source>
        <dbReference type="EMBL" id="NMH86574.1"/>
    </source>
</evidence>
<accession>A0ABX1RVQ6</accession>
<keyword evidence="7" id="KW-1185">Reference proteome</keyword>
<dbReference type="InterPro" id="IPR040527">
    <property type="entry name" value="Beta-sand_Porphyrn"/>
</dbReference>
<dbReference type="EMBL" id="JABBHF010000002">
    <property type="protein sequence ID" value="NMH86574.1"/>
    <property type="molecule type" value="Genomic_DNA"/>
</dbReference>
<proteinExistence type="predicted"/>
<keyword evidence="1 2" id="KW-0732">Signal</keyword>
<evidence type="ECO:0000259" key="3">
    <source>
        <dbReference type="Pfam" id="PF18040"/>
    </source>
</evidence>
<gene>
    <name evidence="6" type="ORF">HHX25_03595</name>
</gene>